<dbReference type="EMBL" id="FODT01000002">
    <property type="protein sequence ID" value="SEO40445.1"/>
    <property type="molecule type" value="Genomic_DNA"/>
</dbReference>
<gene>
    <name evidence="2" type="ORF">SAMN05444123_102530</name>
</gene>
<dbReference type="InterPro" id="IPR018754">
    <property type="entry name" value="RovC-like_DNA-bd"/>
</dbReference>
<accession>A0A1H8PEW2</accession>
<dbReference type="Pfam" id="PF10074">
    <property type="entry name" value="RovC_DNA-bd"/>
    <property type="match status" value="1"/>
</dbReference>
<dbReference type="AlphaFoldDB" id="A0A1H8PEW2"/>
<evidence type="ECO:0000259" key="1">
    <source>
        <dbReference type="Pfam" id="PF10074"/>
    </source>
</evidence>
<sequence>MIGESYAAQFLFDSDFEIRTHAARRLWRTLNGRAAGPSYHDLSPQRRKRLVLALRALDGRTEGNTYRTIASVLFGEKRIPERAWKTHDLRNKTIRLVQTGVALMRGGYRNLLHQSRRNKRKSG</sequence>
<evidence type="ECO:0000313" key="2">
    <source>
        <dbReference type="EMBL" id="SEO40445.1"/>
    </source>
</evidence>
<evidence type="ECO:0000313" key="3">
    <source>
        <dbReference type="Proteomes" id="UP000199615"/>
    </source>
</evidence>
<proteinExistence type="predicted"/>
<feature type="domain" description="T6SS Transcription factor RovC-like DNA binding" evidence="1">
    <location>
        <begin position="12"/>
        <end position="113"/>
    </location>
</feature>
<protein>
    <submittedName>
        <fullName evidence="2">Uncharacterized conserved protein</fullName>
    </submittedName>
</protein>
<name>A0A1H8PEW2_9BRAD</name>
<dbReference type="Proteomes" id="UP000199615">
    <property type="component" value="Unassembled WGS sequence"/>
</dbReference>
<keyword evidence="3" id="KW-1185">Reference proteome</keyword>
<organism evidence="2 3">
    <name type="scientific">Rhodopseudomonas pseudopalustris</name>
    <dbReference type="NCBI Taxonomy" id="1513892"/>
    <lineage>
        <taxon>Bacteria</taxon>
        <taxon>Pseudomonadati</taxon>
        <taxon>Pseudomonadota</taxon>
        <taxon>Alphaproteobacteria</taxon>
        <taxon>Hyphomicrobiales</taxon>
        <taxon>Nitrobacteraceae</taxon>
        <taxon>Rhodopseudomonas</taxon>
    </lineage>
</organism>
<reference evidence="3" key="1">
    <citation type="submission" date="2016-10" db="EMBL/GenBank/DDBJ databases">
        <authorList>
            <person name="Varghese N."/>
            <person name="Submissions S."/>
        </authorList>
    </citation>
    <scope>NUCLEOTIDE SEQUENCE [LARGE SCALE GENOMIC DNA]</scope>
    <source>
        <strain evidence="3">DSM 123</strain>
    </source>
</reference>